<name>A0A2U1JJS6_9FLAO</name>
<keyword evidence="1" id="KW-0812">Transmembrane</keyword>
<keyword evidence="3" id="KW-1185">Reference proteome</keyword>
<keyword evidence="1" id="KW-1133">Transmembrane helix</keyword>
<dbReference type="AlphaFoldDB" id="A0A2U1JJS6"/>
<evidence type="ECO:0000256" key="1">
    <source>
        <dbReference type="SAM" id="Phobius"/>
    </source>
</evidence>
<comment type="caution">
    <text evidence="2">The sequence shown here is derived from an EMBL/GenBank/DDBJ whole genome shotgun (WGS) entry which is preliminary data.</text>
</comment>
<evidence type="ECO:0000313" key="2">
    <source>
        <dbReference type="EMBL" id="PWA05420.1"/>
    </source>
</evidence>
<feature type="transmembrane region" description="Helical" evidence="1">
    <location>
        <begin position="38"/>
        <end position="58"/>
    </location>
</feature>
<organism evidence="2 3">
    <name type="scientific">Flavobacterium psychrotolerans</name>
    <dbReference type="NCBI Taxonomy" id="2169410"/>
    <lineage>
        <taxon>Bacteria</taxon>
        <taxon>Pseudomonadati</taxon>
        <taxon>Bacteroidota</taxon>
        <taxon>Flavobacteriia</taxon>
        <taxon>Flavobacteriales</taxon>
        <taxon>Flavobacteriaceae</taxon>
        <taxon>Flavobacterium</taxon>
    </lineage>
</organism>
<dbReference type="Proteomes" id="UP000245449">
    <property type="component" value="Unassembled WGS sequence"/>
</dbReference>
<proteinExistence type="predicted"/>
<protein>
    <submittedName>
        <fullName evidence="2">Uncharacterized protein</fullName>
    </submittedName>
</protein>
<accession>A0A2U1JJS6</accession>
<keyword evidence="1" id="KW-0472">Membrane</keyword>
<evidence type="ECO:0000313" key="3">
    <source>
        <dbReference type="Proteomes" id="UP000245449"/>
    </source>
</evidence>
<sequence>MFSLIFLFLIDVFKFSTSFNDFLILLFEIDIDKIIQSLLYVLLYFSLINTFIVLFMILKRIEKLFSVKLNQEIEIIEKKEKKDLDNWEDIN</sequence>
<reference evidence="2 3" key="1">
    <citation type="submission" date="2018-04" db="EMBL/GenBank/DDBJ databases">
        <title>Flavobacterium sp. nov., isolated from glacier ice.</title>
        <authorList>
            <person name="Liu Q."/>
            <person name="Xin Y.-H."/>
        </authorList>
    </citation>
    <scope>NUCLEOTIDE SEQUENCE [LARGE SCALE GENOMIC DNA]</scope>
    <source>
        <strain evidence="2 3">RB1R5</strain>
    </source>
</reference>
<dbReference type="EMBL" id="QCZI01000007">
    <property type="protein sequence ID" value="PWA05420.1"/>
    <property type="molecule type" value="Genomic_DNA"/>
</dbReference>
<gene>
    <name evidence="2" type="ORF">DB895_07435</name>
</gene>